<organism evidence="3 4">
    <name type="scientific">Rhizopus oryzae</name>
    <name type="common">Mucormycosis agent</name>
    <name type="synonym">Rhizopus arrhizus var. delemar</name>
    <dbReference type="NCBI Taxonomy" id="64495"/>
    <lineage>
        <taxon>Eukaryota</taxon>
        <taxon>Fungi</taxon>
        <taxon>Fungi incertae sedis</taxon>
        <taxon>Mucoromycota</taxon>
        <taxon>Mucoromycotina</taxon>
        <taxon>Mucoromycetes</taxon>
        <taxon>Mucorales</taxon>
        <taxon>Mucorineae</taxon>
        <taxon>Rhizopodaceae</taxon>
        <taxon>Rhizopus</taxon>
    </lineage>
</organism>
<sequence length="147" mass="15694">MKLSLSILLFVSALVSVQASTNPKISPEGCIRPNNRGEGEGLGWSGYCCKTNDDCHDACIKGKCNGRINPKLAQPIDDDSSSKGDSGKKGSSKLCTRLNNRGEGKGLGWNGFCCKTSDDCRDTCIKGKCNGKTNPKYAQPIDNNDSN</sequence>
<evidence type="ECO:0000256" key="1">
    <source>
        <dbReference type="SAM" id="MobiDB-lite"/>
    </source>
</evidence>
<comment type="caution">
    <text evidence="3">The sequence shown here is derived from an EMBL/GenBank/DDBJ whole genome shotgun (WGS) entry which is preliminary data.</text>
</comment>
<proteinExistence type="predicted"/>
<accession>A0A9P6WXG1</accession>
<dbReference type="EMBL" id="JAANQT010003687">
    <property type="protein sequence ID" value="KAG1300834.1"/>
    <property type="molecule type" value="Genomic_DNA"/>
</dbReference>
<keyword evidence="2" id="KW-0732">Signal</keyword>
<dbReference type="AlphaFoldDB" id="A0A9P6WXG1"/>
<reference evidence="3" key="1">
    <citation type="journal article" date="2020" name="Microb. Genom.">
        <title>Genetic diversity of clinical and environmental Mucorales isolates obtained from an investigation of mucormycosis cases among solid organ transplant recipients.</title>
        <authorList>
            <person name="Nguyen M.H."/>
            <person name="Kaul D."/>
            <person name="Muto C."/>
            <person name="Cheng S.J."/>
            <person name="Richter R.A."/>
            <person name="Bruno V.M."/>
            <person name="Liu G."/>
            <person name="Beyhan S."/>
            <person name="Sundermann A.J."/>
            <person name="Mounaud S."/>
            <person name="Pasculle A.W."/>
            <person name="Nierman W.C."/>
            <person name="Driscoll E."/>
            <person name="Cumbie R."/>
            <person name="Clancy C.J."/>
            <person name="Dupont C.L."/>
        </authorList>
    </citation>
    <scope>NUCLEOTIDE SEQUENCE</scope>
    <source>
        <strain evidence="3">GL11</strain>
    </source>
</reference>
<feature type="region of interest" description="Disordered" evidence="1">
    <location>
        <begin position="66"/>
        <end position="106"/>
    </location>
</feature>
<evidence type="ECO:0000256" key="2">
    <source>
        <dbReference type="SAM" id="SignalP"/>
    </source>
</evidence>
<name>A0A9P6WXG1_RHIOR</name>
<feature type="signal peptide" evidence="2">
    <location>
        <begin position="1"/>
        <end position="19"/>
    </location>
</feature>
<protein>
    <submittedName>
        <fullName evidence="3">Uncharacterized protein</fullName>
    </submittedName>
</protein>
<gene>
    <name evidence="3" type="ORF">G6F64_012341</name>
</gene>
<evidence type="ECO:0000313" key="3">
    <source>
        <dbReference type="EMBL" id="KAG1300834.1"/>
    </source>
</evidence>
<keyword evidence="4" id="KW-1185">Reference proteome</keyword>
<feature type="chain" id="PRO_5040312096" evidence="2">
    <location>
        <begin position="20"/>
        <end position="147"/>
    </location>
</feature>
<dbReference type="Proteomes" id="UP000716291">
    <property type="component" value="Unassembled WGS sequence"/>
</dbReference>
<evidence type="ECO:0000313" key="4">
    <source>
        <dbReference type="Proteomes" id="UP000716291"/>
    </source>
</evidence>